<feature type="compositionally biased region" description="Polar residues" evidence="6">
    <location>
        <begin position="544"/>
        <end position="554"/>
    </location>
</feature>
<evidence type="ECO:0000256" key="5">
    <source>
        <dbReference type="ARBA" id="ARBA00022840"/>
    </source>
</evidence>
<keyword evidence="1" id="KW-0723">Serine/threonine-protein kinase</keyword>
<evidence type="ECO:0000313" key="8">
    <source>
        <dbReference type="EMBL" id="CAD8076128.1"/>
    </source>
</evidence>
<dbReference type="InterPro" id="IPR000719">
    <property type="entry name" value="Prot_kinase_dom"/>
</dbReference>
<evidence type="ECO:0000256" key="3">
    <source>
        <dbReference type="ARBA" id="ARBA00022741"/>
    </source>
</evidence>
<proteinExistence type="predicted"/>
<dbReference type="Pfam" id="PF00069">
    <property type="entry name" value="Pkinase"/>
    <property type="match status" value="1"/>
</dbReference>
<keyword evidence="9" id="KW-1185">Reference proteome</keyword>
<keyword evidence="3" id="KW-0547">Nucleotide-binding</keyword>
<keyword evidence="4" id="KW-0418">Kinase</keyword>
<dbReference type="PROSITE" id="PS50011">
    <property type="entry name" value="PROTEIN_KINASE_DOM"/>
    <property type="match status" value="1"/>
</dbReference>
<protein>
    <recommendedName>
        <fullName evidence="7">Protein kinase domain-containing protein</fullName>
    </recommendedName>
</protein>
<feature type="region of interest" description="Disordered" evidence="6">
    <location>
        <begin position="524"/>
        <end position="554"/>
    </location>
</feature>
<dbReference type="GO" id="GO:0005634">
    <property type="term" value="C:nucleus"/>
    <property type="evidence" value="ECO:0007669"/>
    <property type="project" value="TreeGrafter"/>
</dbReference>
<dbReference type="SMART" id="SM00220">
    <property type="entry name" value="S_TKc"/>
    <property type="match status" value="1"/>
</dbReference>
<evidence type="ECO:0000259" key="7">
    <source>
        <dbReference type="PROSITE" id="PS50011"/>
    </source>
</evidence>
<dbReference type="PANTHER" id="PTHR24345">
    <property type="entry name" value="SERINE/THREONINE-PROTEIN KINASE PLK"/>
    <property type="match status" value="1"/>
</dbReference>
<gene>
    <name evidence="8" type="ORF">PSON_ATCC_30995.1.T0340192</name>
</gene>
<evidence type="ECO:0000313" key="9">
    <source>
        <dbReference type="Proteomes" id="UP000692954"/>
    </source>
</evidence>
<evidence type="ECO:0000256" key="6">
    <source>
        <dbReference type="SAM" id="MobiDB-lite"/>
    </source>
</evidence>
<dbReference type="InterPro" id="IPR008271">
    <property type="entry name" value="Ser/Thr_kinase_AS"/>
</dbReference>
<sequence length="554" mass="65886">MFQSIRIISFDSDYEILQEFRSSPTENKPYYKYQIVKKKNDQESKTKYIAAYYSVGREQKDTVKLFYLVKKIKILNLINKESFYHEDDGFIIVYPYLQNYQLSLQQMQKLDKPTKIQIIVQLSITLLEMTKRKISFNITNLNQLILIDSLIFINMQEFHYFQQSTDTQSLNHLKQFINQNFILAEIQEIELFNFDAKTMESFTESILQAFNLQTKEHVEAQFFRVFCKILNITKYQQLAAFQANSHIYKIQKLPVFEKIFSFPLTEEIIAKSTKIQGDDDQLIEDVKLNITREIELMELFEVNHEIAACFKYIRILEQSYLFMRYYCKNLREYFDLMDLNPTVYFTKLIVYTIAYQFIKGLALLHRAGIKHRDLKPENLFLTNENIVSGQIHIADFDRSKIHSLDIDIDPLDQTNTPEYNPPEQQIRRDPTQNYNEYSVDMWQYGLTIFEAANKGQYPGKKYCDNFDKYYSPQVIEAKLAQYKYDKEFVDAIKLCLKEDPQQRPEARVIENIMQSIYEKELSKQAKGPKLQSSQSFKWQKSQQVEQQIESIDDN</sequence>
<keyword evidence="2" id="KW-0808">Transferase</keyword>
<accession>A0A8S1M632</accession>
<feature type="domain" description="Protein kinase" evidence="7">
    <location>
        <begin position="233"/>
        <end position="517"/>
    </location>
</feature>
<dbReference type="Proteomes" id="UP000692954">
    <property type="component" value="Unassembled WGS sequence"/>
</dbReference>
<dbReference type="GO" id="GO:0004674">
    <property type="term" value="F:protein serine/threonine kinase activity"/>
    <property type="evidence" value="ECO:0007669"/>
    <property type="project" value="UniProtKB-KW"/>
</dbReference>
<evidence type="ECO:0000256" key="1">
    <source>
        <dbReference type="ARBA" id="ARBA00022527"/>
    </source>
</evidence>
<name>A0A8S1M632_9CILI</name>
<dbReference type="OrthoDB" id="310217at2759"/>
<dbReference type="GO" id="GO:0005524">
    <property type="term" value="F:ATP binding"/>
    <property type="evidence" value="ECO:0007669"/>
    <property type="project" value="UniProtKB-KW"/>
</dbReference>
<feature type="compositionally biased region" description="Low complexity" evidence="6">
    <location>
        <begin position="529"/>
        <end position="543"/>
    </location>
</feature>
<dbReference type="AlphaFoldDB" id="A0A8S1M632"/>
<comment type="caution">
    <text evidence="8">The sequence shown here is derived from an EMBL/GenBank/DDBJ whole genome shotgun (WGS) entry which is preliminary data.</text>
</comment>
<evidence type="ECO:0000256" key="2">
    <source>
        <dbReference type="ARBA" id="ARBA00022679"/>
    </source>
</evidence>
<keyword evidence="5" id="KW-0067">ATP-binding</keyword>
<reference evidence="8" key="1">
    <citation type="submission" date="2021-01" db="EMBL/GenBank/DDBJ databases">
        <authorList>
            <consortium name="Genoscope - CEA"/>
            <person name="William W."/>
        </authorList>
    </citation>
    <scope>NUCLEOTIDE SEQUENCE</scope>
</reference>
<dbReference type="PROSITE" id="PS00108">
    <property type="entry name" value="PROTEIN_KINASE_ST"/>
    <property type="match status" value="1"/>
</dbReference>
<organism evidence="8 9">
    <name type="scientific">Paramecium sonneborni</name>
    <dbReference type="NCBI Taxonomy" id="65129"/>
    <lineage>
        <taxon>Eukaryota</taxon>
        <taxon>Sar</taxon>
        <taxon>Alveolata</taxon>
        <taxon>Ciliophora</taxon>
        <taxon>Intramacronucleata</taxon>
        <taxon>Oligohymenophorea</taxon>
        <taxon>Peniculida</taxon>
        <taxon>Parameciidae</taxon>
        <taxon>Paramecium</taxon>
    </lineage>
</organism>
<dbReference type="PANTHER" id="PTHR24345:SF0">
    <property type="entry name" value="CELL CYCLE SERINE_THREONINE-PROTEIN KINASE CDC5_MSD2"/>
    <property type="match status" value="1"/>
</dbReference>
<dbReference type="EMBL" id="CAJJDN010000034">
    <property type="protein sequence ID" value="CAD8076128.1"/>
    <property type="molecule type" value="Genomic_DNA"/>
</dbReference>
<evidence type="ECO:0000256" key="4">
    <source>
        <dbReference type="ARBA" id="ARBA00022777"/>
    </source>
</evidence>